<dbReference type="Proteomes" id="UP000676169">
    <property type="component" value="Chromosome"/>
</dbReference>
<dbReference type="KEGG" id="lamb:KBB96_10285"/>
<feature type="region of interest" description="Disordered" evidence="1">
    <location>
        <begin position="1"/>
        <end position="60"/>
    </location>
</feature>
<dbReference type="RefSeq" id="WP_211629262.1">
    <property type="nucleotide sequence ID" value="NZ_CP073100.1"/>
</dbReference>
<proteinExistence type="predicted"/>
<evidence type="ECO:0000313" key="3">
    <source>
        <dbReference type="Proteomes" id="UP000676169"/>
    </source>
</evidence>
<accession>A0A975IXF3</accession>
<gene>
    <name evidence="2" type="ORF">KBB96_10285</name>
</gene>
<dbReference type="AlphaFoldDB" id="A0A975IXF3"/>
<dbReference type="EMBL" id="CP073100">
    <property type="protein sequence ID" value="QUE49261.1"/>
    <property type="molecule type" value="Genomic_DNA"/>
</dbReference>
<evidence type="ECO:0000313" key="2">
    <source>
        <dbReference type="EMBL" id="QUE49261.1"/>
    </source>
</evidence>
<name>A0A975IXF3_9BACT</name>
<evidence type="ECO:0000256" key="1">
    <source>
        <dbReference type="SAM" id="MobiDB-lite"/>
    </source>
</evidence>
<keyword evidence="3" id="KW-1185">Reference proteome</keyword>
<feature type="compositionally biased region" description="Polar residues" evidence="1">
    <location>
        <begin position="1"/>
        <end position="12"/>
    </location>
</feature>
<sequence length="60" mass="5893">MSERTPATNASPWTRLKLVPCDPASDAGSSGGKEGTIGEAGSGGTETVLSTSPSGTTKVV</sequence>
<feature type="compositionally biased region" description="Polar residues" evidence="1">
    <location>
        <begin position="45"/>
        <end position="60"/>
    </location>
</feature>
<protein>
    <submittedName>
        <fullName evidence="2">Uncharacterized protein</fullName>
    </submittedName>
</protein>
<organism evidence="2 3">
    <name type="scientific">Luteolibacter ambystomatis</name>
    <dbReference type="NCBI Taxonomy" id="2824561"/>
    <lineage>
        <taxon>Bacteria</taxon>
        <taxon>Pseudomonadati</taxon>
        <taxon>Verrucomicrobiota</taxon>
        <taxon>Verrucomicrobiia</taxon>
        <taxon>Verrucomicrobiales</taxon>
        <taxon>Verrucomicrobiaceae</taxon>
        <taxon>Luteolibacter</taxon>
    </lineage>
</organism>
<feature type="compositionally biased region" description="Gly residues" evidence="1">
    <location>
        <begin position="29"/>
        <end position="44"/>
    </location>
</feature>
<reference evidence="2" key="1">
    <citation type="submission" date="2021-04" db="EMBL/GenBank/DDBJ databases">
        <title>Luteolibacter sp. 32A isolated from the skin of an Anderson's salamander (Ambystoma andersonii).</title>
        <authorList>
            <person name="Spergser J."/>
            <person name="Busse H.-J."/>
        </authorList>
    </citation>
    <scope>NUCLEOTIDE SEQUENCE</scope>
    <source>
        <strain evidence="2">32A</strain>
    </source>
</reference>